<reference evidence="1" key="1">
    <citation type="journal article" date="2014" name="Front. Microbiol.">
        <title>High frequency of phylogenetically diverse reductive dehalogenase-homologous genes in deep subseafloor sedimentary metagenomes.</title>
        <authorList>
            <person name="Kawai M."/>
            <person name="Futagami T."/>
            <person name="Toyoda A."/>
            <person name="Takaki Y."/>
            <person name="Nishi S."/>
            <person name="Hori S."/>
            <person name="Arai W."/>
            <person name="Tsubouchi T."/>
            <person name="Morono Y."/>
            <person name="Uchiyama I."/>
            <person name="Ito T."/>
            <person name="Fujiyama A."/>
            <person name="Inagaki F."/>
            <person name="Takami H."/>
        </authorList>
    </citation>
    <scope>NUCLEOTIDE SEQUENCE</scope>
    <source>
        <strain evidence="1">Expedition CK06-06</strain>
    </source>
</reference>
<gene>
    <name evidence="1" type="ORF">S03H2_32742</name>
</gene>
<accession>X1HWL5</accession>
<proteinExistence type="predicted"/>
<sequence length="147" mass="16776">ESNTNRIWQTIFGIKGQALIYIELPTDTHRHGLPKAPKPSSELREVSHFEEWMSPFYEPTFLTEHFMMKNGYGRINLSAYNPNEIDLTDLRLNIFIAKLVTERIGTVKAGVQTPMSARWKELLDRLYRGIVTCRPLTLAPVSASAAE</sequence>
<dbReference type="EMBL" id="BARU01019902">
    <property type="protein sequence ID" value="GAH58224.1"/>
    <property type="molecule type" value="Genomic_DNA"/>
</dbReference>
<protein>
    <submittedName>
        <fullName evidence="1">Uncharacterized protein</fullName>
    </submittedName>
</protein>
<evidence type="ECO:0000313" key="1">
    <source>
        <dbReference type="EMBL" id="GAH58224.1"/>
    </source>
</evidence>
<name>X1HWL5_9ZZZZ</name>
<feature type="non-terminal residue" evidence="1">
    <location>
        <position position="1"/>
    </location>
</feature>
<comment type="caution">
    <text evidence="1">The sequence shown here is derived from an EMBL/GenBank/DDBJ whole genome shotgun (WGS) entry which is preliminary data.</text>
</comment>
<dbReference type="AlphaFoldDB" id="X1HWL5"/>
<organism evidence="1">
    <name type="scientific">marine sediment metagenome</name>
    <dbReference type="NCBI Taxonomy" id="412755"/>
    <lineage>
        <taxon>unclassified sequences</taxon>
        <taxon>metagenomes</taxon>
        <taxon>ecological metagenomes</taxon>
    </lineage>
</organism>